<evidence type="ECO:0000256" key="1">
    <source>
        <dbReference type="ARBA" id="ARBA00008069"/>
    </source>
</evidence>
<comment type="subunit">
    <text evidence="8">Heterotrimer of A, B and C subunits.</text>
</comment>
<comment type="caution">
    <text evidence="10">The sequence shown here is derived from an EMBL/GenBank/DDBJ whole genome shotgun (WGS) entry which is preliminary data.</text>
</comment>
<dbReference type="EMBL" id="BDJK01000062">
    <property type="protein sequence ID" value="GAV23909.1"/>
    <property type="molecule type" value="Genomic_DNA"/>
</dbReference>
<gene>
    <name evidence="8" type="primary">gatA</name>
    <name evidence="10" type="ORF">cpu_24190</name>
</gene>
<keyword evidence="11" id="KW-1185">Reference proteome</keyword>
<evidence type="ECO:0000256" key="3">
    <source>
        <dbReference type="ARBA" id="ARBA00022741"/>
    </source>
</evidence>
<keyword evidence="10" id="KW-0808">Transferase</keyword>
<dbReference type="InterPro" id="IPR000120">
    <property type="entry name" value="Amidase"/>
</dbReference>
<feature type="active site" description="Acyl-ester intermediate" evidence="8">
    <location>
        <position position="180"/>
    </location>
</feature>
<reference evidence="11" key="1">
    <citation type="submission" date="2016-12" db="EMBL/GenBank/DDBJ databases">
        <title>Draft Genome Sequences od Carboxydothermus pertinax and islandicus, Hydrogenogenic Carboxydotrophic Bacteria.</title>
        <authorList>
            <person name="Fukuyama Y."/>
            <person name="Ohmae K."/>
            <person name="Yoneda Y."/>
            <person name="Yoshida T."/>
            <person name="Sako Y."/>
        </authorList>
    </citation>
    <scope>NUCLEOTIDE SEQUENCE [LARGE SCALE GENOMIC DNA]</scope>
    <source>
        <strain evidence="11">Ug1</strain>
    </source>
</reference>
<evidence type="ECO:0000256" key="2">
    <source>
        <dbReference type="ARBA" id="ARBA00022598"/>
    </source>
</evidence>
<comment type="catalytic activity">
    <reaction evidence="7 8">
        <text>L-glutamyl-tRNA(Gln) + L-glutamine + ATP + H2O = L-glutaminyl-tRNA(Gln) + L-glutamate + ADP + phosphate + H(+)</text>
        <dbReference type="Rhea" id="RHEA:17521"/>
        <dbReference type="Rhea" id="RHEA-COMP:9681"/>
        <dbReference type="Rhea" id="RHEA-COMP:9684"/>
        <dbReference type="ChEBI" id="CHEBI:15377"/>
        <dbReference type="ChEBI" id="CHEBI:15378"/>
        <dbReference type="ChEBI" id="CHEBI:29985"/>
        <dbReference type="ChEBI" id="CHEBI:30616"/>
        <dbReference type="ChEBI" id="CHEBI:43474"/>
        <dbReference type="ChEBI" id="CHEBI:58359"/>
        <dbReference type="ChEBI" id="CHEBI:78520"/>
        <dbReference type="ChEBI" id="CHEBI:78521"/>
        <dbReference type="ChEBI" id="CHEBI:456216"/>
        <dbReference type="EC" id="6.3.5.7"/>
    </reaction>
</comment>
<evidence type="ECO:0000313" key="10">
    <source>
        <dbReference type="EMBL" id="GAV23909.1"/>
    </source>
</evidence>
<dbReference type="STRING" id="870242.cpu_24190"/>
<dbReference type="GO" id="GO:0050567">
    <property type="term" value="F:glutaminyl-tRNA synthase (glutamine-hydrolyzing) activity"/>
    <property type="evidence" value="ECO:0007669"/>
    <property type="project" value="UniProtKB-UniRule"/>
</dbReference>
<dbReference type="InterPro" id="IPR023631">
    <property type="entry name" value="Amidase_dom"/>
</dbReference>
<dbReference type="GO" id="GO:0006412">
    <property type="term" value="P:translation"/>
    <property type="evidence" value="ECO:0007669"/>
    <property type="project" value="UniProtKB-UniRule"/>
</dbReference>
<keyword evidence="2 8" id="KW-0436">Ligase</keyword>
<dbReference type="HAMAP" id="MF_00120">
    <property type="entry name" value="GatA"/>
    <property type="match status" value="1"/>
</dbReference>
<dbReference type="InterPro" id="IPR036928">
    <property type="entry name" value="AS_sf"/>
</dbReference>
<keyword evidence="3 8" id="KW-0547">Nucleotide-binding</keyword>
<dbReference type="PROSITE" id="PS00571">
    <property type="entry name" value="AMIDASES"/>
    <property type="match status" value="1"/>
</dbReference>
<comment type="similarity">
    <text evidence="1 8">Belongs to the amidase family. GatA subfamily.</text>
</comment>
<sequence length="487" mass="52791">MVLELYYLSAKEITEKIKAKEISAVEVAKATFDRIEAVEPKIQAYVTVTRELGLKMAREVDEKITRGEDPGPLAGVPVAIKDNMSTAGIRTTCSSKILESYIPPYDATVVEKLKAAGAVFTGKTNLDEFAMGSSTENSRFFPTKNPWDLERVPGGSSGGSAASVAAGEAVVSLGSDTGGSIRQPAAFCGIVGLKPTYGAVSRYGLVAFASSLDQIGPFARTVEDAALLLNVITGHDPKDSTSANVDYPNYLSFLNQDIKGLKIGLPKEYFIDGIDAGVKKAIDEAIKLYESLGAVFEEVSLPHTKYSLPVYYLIAPAEASSNLARYDGVRYGYRDFEAEDVVEMFSRTRAEGFGAEVKRRIMLGTYALSAGYYDAYYLKALKVRTLIKEDFDRAFTKVDLLLTPTTPTPAFKFGEKTSDPVSMYLSDIFTMAVNLAGLPGISVPAGFDGHLPVSFQLIGKPFDEGTLLKVAHAFEQNTEFHKARPKL</sequence>
<comment type="function">
    <text evidence="6 8">Allows the formation of correctly charged Gln-tRNA(Gln) through the transamidation of misacylated Glu-tRNA(Gln) in organisms which lack glutaminyl-tRNA synthetase. The reaction takes place in the presence of glutamine and ATP through an activated gamma-phospho-Glu-tRNA(Gln).</text>
</comment>
<feature type="active site" description="Charge relay system" evidence="8">
    <location>
        <position position="156"/>
    </location>
</feature>
<evidence type="ECO:0000313" key="11">
    <source>
        <dbReference type="Proteomes" id="UP000187485"/>
    </source>
</evidence>
<dbReference type="InterPro" id="IPR020556">
    <property type="entry name" value="Amidase_CS"/>
</dbReference>
<feature type="domain" description="Amidase" evidence="9">
    <location>
        <begin position="26"/>
        <end position="468"/>
    </location>
</feature>
<dbReference type="Gene3D" id="3.90.1300.10">
    <property type="entry name" value="Amidase signature (AS) domain"/>
    <property type="match status" value="1"/>
</dbReference>
<dbReference type="PIRSF" id="PIRSF001221">
    <property type="entry name" value="Amidase_fungi"/>
    <property type="match status" value="1"/>
</dbReference>
<dbReference type="EC" id="6.3.5.7" evidence="8"/>
<dbReference type="GO" id="GO:0005524">
    <property type="term" value="F:ATP binding"/>
    <property type="evidence" value="ECO:0007669"/>
    <property type="project" value="UniProtKB-KW"/>
</dbReference>
<evidence type="ECO:0000256" key="7">
    <source>
        <dbReference type="ARBA" id="ARBA00047407"/>
    </source>
</evidence>
<dbReference type="GO" id="GO:0030956">
    <property type="term" value="C:glutamyl-tRNA(Gln) amidotransferase complex"/>
    <property type="evidence" value="ECO:0007669"/>
    <property type="project" value="InterPro"/>
</dbReference>
<accession>A0A1L8CYG6</accession>
<dbReference type="PANTHER" id="PTHR11895:SF151">
    <property type="entry name" value="GLUTAMYL-TRNA(GLN) AMIDOTRANSFERASE SUBUNIT A"/>
    <property type="match status" value="1"/>
</dbReference>
<dbReference type="SUPFAM" id="SSF75304">
    <property type="entry name" value="Amidase signature (AS) enzymes"/>
    <property type="match status" value="1"/>
</dbReference>
<evidence type="ECO:0000256" key="6">
    <source>
        <dbReference type="ARBA" id="ARBA00025295"/>
    </source>
</evidence>
<organism evidence="10 11">
    <name type="scientific">Carboxydothermus pertinax</name>
    <dbReference type="NCBI Taxonomy" id="870242"/>
    <lineage>
        <taxon>Bacteria</taxon>
        <taxon>Bacillati</taxon>
        <taxon>Bacillota</taxon>
        <taxon>Clostridia</taxon>
        <taxon>Thermoanaerobacterales</taxon>
        <taxon>Thermoanaerobacteraceae</taxon>
        <taxon>Carboxydothermus</taxon>
    </lineage>
</organism>
<evidence type="ECO:0000256" key="8">
    <source>
        <dbReference type="HAMAP-Rule" id="MF_00120"/>
    </source>
</evidence>
<dbReference type="Proteomes" id="UP000187485">
    <property type="component" value="Unassembled WGS sequence"/>
</dbReference>
<name>A0A1L8CYG6_9THEO</name>
<dbReference type="AlphaFoldDB" id="A0A1L8CYG6"/>
<dbReference type="PANTHER" id="PTHR11895">
    <property type="entry name" value="TRANSAMIDASE"/>
    <property type="match status" value="1"/>
</dbReference>
<dbReference type="NCBIfam" id="TIGR00132">
    <property type="entry name" value="gatA"/>
    <property type="match status" value="1"/>
</dbReference>
<dbReference type="InterPro" id="IPR004412">
    <property type="entry name" value="GatA"/>
</dbReference>
<evidence type="ECO:0000256" key="4">
    <source>
        <dbReference type="ARBA" id="ARBA00022840"/>
    </source>
</evidence>
<evidence type="ECO:0000259" key="9">
    <source>
        <dbReference type="Pfam" id="PF01425"/>
    </source>
</evidence>
<evidence type="ECO:0000256" key="5">
    <source>
        <dbReference type="ARBA" id="ARBA00022917"/>
    </source>
</evidence>
<protein>
    <recommendedName>
        <fullName evidence="8">Glutamyl-tRNA(Gln) amidotransferase subunit A</fullName>
        <shortName evidence="8">Glu-ADT subunit A</shortName>
        <ecNumber evidence="8">6.3.5.7</ecNumber>
    </recommendedName>
</protein>
<dbReference type="GO" id="GO:0016740">
    <property type="term" value="F:transferase activity"/>
    <property type="evidence" value="ECO:0007669"/>
    <property type="project" value="UniProtKB-KW"/>
</dbReference>
<proteinExistence type="inferred from homology"/>
<keyword evidence="5 8" id="KW-0648">Protein biosynthesis</keyword>
<feature type="active site" description="Charge relay system" evidence="8">
    <location>
        <position position="81"/>
    </location>
</feature>
<dbReference type="Pfam" id="PF01425">
    <property type="entry name" value="Amidase"/>
    <property type="match status" value="1"/>
</dbReference>
<keyword evidence="4 8" id="KW-0067">ATP-binding</keyword>